<keyword evidence="3" id="KW-1185">Reference proteome</keyword>
<dbReference type="Gene3D" id="3.40.50.150">
    <property type="entry name" value="Vaccinia Virus protein VP39"/>
    <property type="match status" value="1"/>
</dbReference>
<dbReference type="NCBIfam" id="TIGR01444">
    <property type="entry name" value="fkbM_fam"/>
    <property type="match status" value="1"/>
</dbReference>
<feature type="domain" description="Methyltransferase FkbM" evidence="1">
    <location>
        <begin position="143"/>
        <end position="276"/>
    </location>
</feature>
<keyword evidence="2" id="KW-0808">Transferase</keyword>
<dbReference type="InterPro" id="IPR029063">
    <property type="entry name" value="SAM-dependent_MTases_sf"/>
</dbReference>
<protein>
    <submittedName>
        <fullName evidence="2">FkbM family methyltransferase</fullName>
    </submittedName>
</protein>
<evidence type="ECO:0000313" key="2">
    <source>
        <dbReference type="EMBL" id="EKU73416.1"/>
    </source>
</evidence>
<sequence>MSLSEDEDRMLRLTKMWRETVADDAGEINPATLATLADVWNCYRLLLNRVPDPIGTPHHLDALRDGISIHQLVERFVLGHEFLALYSPPAPPGPLLMAINGIELHLPAPRTIADATMRATGYYKPHLTGVVSSILQPAMYVLDVGAGAGQFAVRAARKVGPAGRVVALEPHPGSLRSLLANILTHTPNNVDALPFGAADGDGFLTLIDEDSASTSRDVVHSDLTSGDNSMVVYARTIDSLIPIDKRVDVIKIDLDGFDHRALHGASKTLSRCRPHLLAAYAPKLLTKHSNIAPSDYLLGLRQLGYSSFVAIPDSEPPIDCGQDITALACLPDKLKSEKVDFYAWTE</sequence>
<dbReference type="Proteomes" id="UP000009887">
    <property type="component" value="Unassembled WGS sequence"/>
</dbReference>
<dbReference type="PANTHER" id="PTHR34203:SF15">
    <property type="entry name" value="SLL1173 PROTEIN"/>
    <property type="match status" value="1"/>
</dbReference>
<gene>
    <name evidence="2" type="ORF">HMPREF9718_03885</name>
</gene>
<comment type="caution">
    <text evidence="2">The sequence shown here is derived from an EMBL/GenBank/DDBJ whole genome shotgun (WGS) entry which is preliminary data.</text>
</comment>
<keyword evidence="2" id="KW-0489">Methyltransferase</keyword>
<reference evidence="2 3" key="1">
    <citation type="submission" date="2012-09" db="EMBL/GenBank/DDBJ databases">
        <title>The Genome Sequence of Sphingobium yanoikuyae ATCC 51230.</title>
        <authorList>
            <consortium name="The Broad Institute Genome Sequencing Platform"/>
            <person name="Earl A."/>
            <person name="Ward D."/>
            <person name="Feldgarden M."/>
            <person name="Gevers D."/>
            <person name="Huys G."/>
            <person name="Walker B."/>
            <person name="Young S.K."/>
            <person name="Zeng Q."/>
            <person name="Gargeya S."/>
            <person name="Fitzgerald M."/>
            <person name="Haas B."/>
            <person name="Abouelleil A."/>
            <person name="Alvarado L."/>
            <person name="Arachchi H.M."/>
            <person name="Berlin A.M."/>
            <person name="Chapman S.B."/>
            <person name="Goldberg J."/>
            <person name="Griggs A."/>
            <person name="Gujja S."/>
            <person name="Hansen M."/>
            <person name="Howarth C."/>
            <person name="Imamovic A."/>
            <person name="Larimer J."/>
            <person name="McCowen C."/>
            <person name="Montmayeur A."/>
            <person name="Murphy C."/>
            <person name="Neiman D."/>
            <person name="Pearson M."/>
            <person name="Priest M."/>
            <person name="Roberts A."/>
            <person name="Saif S."/>
            <person name="Shea T."/>
            <person name="Sisk P."/>
            <person name="Sykes S."/>
            <person name="Wortman J."/>
            <person name="Nusbaum C."/>
            <person name="Birren B."/>
        </authorList>
    </citation>
    <scope>NUCLEOTIDE SEQUENCE [LARGE SCALE GENOMIC DNA]</scope>
    <source>
        <strain evidence="2 3">ATCC 51230</strain>
    </source>
</reference>
<dbReference type="Pfam" id="PF05050">
    <property type="entry name" value="Methyltransf_21"/>
    <property type="match status" value="1"/>
</dbReference>
<evidence type="ECO:0000259" key="1">
    <source>
        <dbReference type="Pfam" id="PF05050"/>
    </source>
</evidence>
<dbReference type="InterPro" id="IPR006342">
    <property type="entry name" value="FkbM_mtfrase"/>
</dbReference>
<proteinExistence type="predicted"/>
<dbReference type="PANTHER" id="PTHR34203">
    <property type="entry name" value="METHYLTRANSFERASE, FKBM FAMILY PROTEIN"/>
    <property type="match status" value="1"/>
</dbReference>
<dbReference type="InterPro" id="IPR052514">
    <property type="entry name" value="SAM-dependent_MTase"/>
</dbReference>
<name>K9CR54_SPHYA</name>
<organism evidence="2 3">
    <name type="scientific">Sphingobium yanoikuyae ATCC 51230</name>
    <dbReference type="NCBI Taxonomy" id="883163"/>
    <lineage>
        <taxon>Bacteria</taxon>
        <taxon>Pseudomonadati</taxon>
        <taxon>Pseudomonadota</taxon>
        <taxon>Alphaproteobacteria</taxon>
        <taxon>Sphingomonadales</taxon>
        <taxon>Sphingomonadaceae</taxon>
        <taxon>Sphingobium</taxon>
    </lineage>
</organism>
<dbReference type="EMBL" id="AGZU01000015">
    <property type="protein sequence ID" value="EKU73416.1"/>
    <property type="molecule type" value="Genomic_DNA"/>
</dbReference>
<dbReference type="GO" id="GO:0008168">
    <property type="term" value="F:methyltransferase activity"/>
    <property type="evidence" value="ECO:0007669"/>
    <property type="project" value="UniProtKB-KW"/>
</dbReference>
<accession>K9CR54</accession>
<dbReference type="GO" id="GO:0032259">
    <property type="term" value="P:methylation"/>
    <property type="evidence" value="ECO:0007669"/>
    <property type="project" value="UniProtKB-KW"/>
</dbReference>
<dbReference type="HOGENOM" id="CLU_801432_0_0_5"/>
<dbReference type="CDD" id="cd02440">
    <property type="entry name" value="AdoMet_MTases"/>
    <property type="match status" value="1"/>
</dbReference>
<dbReference type="AlphaFoldDB" id="K9CR54"/>
<evidence type="ECO:0000313" key="3">
    <source>
        <dbReference type="Proteomes" id="UP000009887"/>
    </source>
</evidence>
<dbReference type="SUPFAM" id="SSF53335">
    <property type="entry name" value="S-adenosyl-L-methionine-dependent methyltransferases"/>
    <property type="match status" value="1"/>
</dbReference>